<protein>
    <recommendedName>
        <fullName evidence="12">DNA topoisomerase 1</fullName>
        <ecNumber evidence="12">5.6.2.1</ecNumber>
    </recommendedName>
    <alternativeName>
        <fullName evidence="12">DNA topoisomerase I</fullName>
    </alternativeName>
</protein>
<feature type="site" description="Interaction with DNA" evidence="12">
    <location>
        <position position="52"/>
    </location>
</feature>
<dbReference type="GO" id="GO:0005694">
    <property type="term" value="C:chromosome"/>
    <property type="evidence" value="ECO:0007669"/>
    <property type="project" value="InterPro"/>
</dbReference>
<feature type="region of interest" description="Interaction with DNA" evidence="12">
    <location>
        <begin position="193"/>
        <end position="198"/>
    </location>
</feature>
<dbReference type="PANTHER" id="PTHR11390:SF26">
    <property type="entry name" value="DNA TOPOISOMERASE 1"/>
    <property type="match status" value="1"/>
</dbReference>
<dbReference type="InterPro" id="IPR013498">
    <property type="entry name" value="Topo_IA_Znf"/>
</dbReference>
<dbReference type="PROSITE" id="PS50880">
    <property type="entry name" value="TOPRIM"/>
    <property type="match status" value="1"/>
</dbReference>
<dbReference type="InterPro" id="IPR013497">
    <property type="entry name" value="Topo_IA_cen"/>
</dbReference>
<dbReference type="InterPro" id="IPR005739">
    <property type="entry name" value="TopoI_arch"/>
</dbReference>
<dbReference type="NCBIfam" id="NF005555">
    <property type="entry name" value="PRK07220.1"/>
    <property type="match status" value="1"/>
</dbReference>
<dbReference type="InterPro" id="IPR034144">
    <property type="entry name" value="TOPRIM_TopoIII"/>
</dbReference>
<evidence type="ECO:0000256" key="11">
    <source>
        <dbReference type="ARBA" id="ARBA00023235"/>
    </source>
</evidence>
<dbReference type="Gene3D" id="1.10.460.10">
    <property type="entry name" value="Topoisomerase I, domain 2"/>
    <property type="match status" value="1"/>
</dbReference>
<organism evidence="16 17">
    <name type="scientific">Candidatus Iainarchaeum sp</name>
    <dbReference type="NCBI Taxonomy" id="3101447"/>
    <lineage>
        <taxon>Archaea</taxon>
        <taxon>Candidatus Iainarchaeota</taxon>
        <taxon>Candidatus Iainarchaeia</taxon>
        <taxon>Candidatus Iainarchaeales</taxon>
        <taxon>Candidatus Iainarchaeaceae</taxon>
        <taxon>Candidatus Iainarchaeum</taxon>
    </lineage>
</organism>
<dbReference type="InterPro" id="IPR013824">
    <property type="entry name" value="Topo_IA_cen_sub1"/>
</dbReference>
<feature type="site" description="Interaction with DNA" evidence="12">
    <location>
        <position position="166"/>
    </location>
</feature>
<dbReference type="InterPro" id="IPR013825">
    <property type="entry name" value="Topo_IA_cen_sub2"/>
</dbReference>
<feature type="compositionally biased region" description="Basic and acidic residues" evidence="13">
    <location>
        <begin position="682"/>
        <end position="696"/>
    </location>
</feature>
<name>A0A7J4JTF0_9ARCH</name>
<dbReference type="GO" id="GO:0003917">
    <property type="term" value="F:DNA topoisomerase type I (single strand cut, ATP-independent) activity"/>
    <property type="evidence" value="ECO:0007669"/>
    <property type="project" value="UniProtKB-UniRule"/>
</dbReference>
<keyword evidence="4" id="KW-0479">Metal-binding</keyword>
<dbReference type="SMART" id="SM00436">
    <property type="entry name" value="TOP1Bc"/>
    <property type="match status" value="1"/>
</dbReference>
<keyword evidence="6" id="KW-0863">Zinc-finger</keyword>
<evidence type="ECO:0000313" key="17">
    <source>
        <dbReference type="Proteomes" id="UP000590964"/>
    </source>
</evidence>
<dbReference type="InterPro" id="IPR000380">
    <property type="entry name" value="Topo_IA"/>
</dbReference>
<dbReference type="GO" id="GO:0003677">
    <property type="term" value="F:DNA binding"/>
    <property type="evidence" value="ECO:0007669"/>
    <property type="project" value="UniProtKB-KW"/>
</dbReference>
<dbReference type="InterPro" id="IPR023406">
    <property type="entry name" value="Topo_IA_AS"/>
</dbReference>
<dbReference type="NCBIfam" id="TIGR01057">
    <property type="entry name" value="topA_arch"/>
    <property type="match status" value="1"/>
</dbReference>
<dbReference type="Proteomes" id="UP000590964">
    <property type="component" value="Unassembled WGS sequence"/>
</dbReference>
<dbReference type="SMART" id="SM00493">
    <property type="entry name" value="TOPRIM"/>
    <property type="match status" value="1"/>
</dbReference>
<feature type="region of interest" description="Disordered" evidence="13">
    <location>
        <begin position="670"/>
        <end position="722"/>
    </location>
</feature>
<keyword evidence="9 12" id="KW-0799">Topoisomerase</keyword>
<feature type="domain" description="Toprim" evidence="14">
    <location>
        <begin position="1"/>
        <end position="137"/>
    </location>
</feature>
<feature type="active site" description="O-(5'-phospho-DNA)-tyrosine intermediate" evidence="12">
    <location>
        <position position="314"/>
    </location>
</feature>
<sequence>MQLIIAEKNIAGQRIAELLAEGKISSSREAGAQLYTFSKNKEAFELIPLRGHIVELDFPPEYKNWYGTDLKSLAKAEIRYEPSEKQIANLLEKKGREAEKVIIATDADREGESIGAEALRFLKEANPKIKEERAFFSAITPKEISHAFENLQKFDYNLADSADSRREIDLIWGAVLTRFISLMSGRTGKEFLSVGRVQTPTLALVVDREKERRAFKPIPYWELKAILEKDLQKFEALHKQARFLNEEEAKKAFENASKAEFGTVQKIEKSKRRLSKPIPFNTTEFLRAASSIGVSPGEAMNLAEQLYMQGFISYPRTDNTAYPASIDLKEILNALLNTEFSKLAEKILSKGKLEPSRGKETKDHPPIHPELPAAKSRLSERQWKVYELIVRRFLATLSEDCETENLNAEIELNKEPFIAKGQLIAKLGWKEFYPYSTISEIRLPELKEGDKCKKIKLGNEGKETQPPARYSQAALIKLMEQLGLGTKSTRAEIIQKLYARNYIFGSKAIEPSNISFAVIEALEKNCEKVTKPEMTSELEKEMDLIASGEKKKKEVVEDSRKYLLEILEALLQKKNDIAAELYKGFRQDSLLGKCPKCDGNLRMLSGRTGKRFVGCSSYPKCTNSYPLPQKGRIKWLDKNCTECSAPMIEVFGNRGKYQMCLNMECKTKESWKKKPAPAPKAKTIEKTQMKEKEKASAKPAAKKPARKKTARKKEKKKERSGL</sequence>
<keyword evidence="10 12" id="KW-0238">DNA-binding</keyword>
<keyword evidence="7" id="KW-0862">Zinc</keyword>
<feature type="site" description="Interaction with DNA" evidence="12">
    <location>
        <position position="316"/>
    </location>
</feature>
<gene>
    <name evidence="12" type="primary">topA</name>
    <name evidence="16" type="ORF">HA222_00115</name>
</gene>
<evidence type="ECO:0000256" key="6">
    <source>
        <dbReference type="ARBA" id="ARBA00022771"/>
    </source>
</evidence>
<comment type="catalytic activity">
    <reaction evidence="1 12">
        <text>ATP-independent breakage of single-stranded DNA, followed by passage and rejoining.</text>
        <dbReference type="EC" id="5.6.2.1"/>
    </reaction>
</comment>
<dbReference type="GO" id="GO:0008270">
    <property type="term" value="F:zinc ion binding"/>
    <property type="evidence" value="ECO:0007669"/>
    <property type="project" value="UniProtKB-KW"/>
</dbReference>
<evidence type="ECO:0000256" key="1">
    <source>
        <dbReference type="ARBA" id="ARBA00000213"/>
    </source>
</evidence>
<comment type="caution">
    <text evidence="12">Lacks conserved residue(s) required for the propagation of feature annotation.</text>
</comment>
<dbReference type="EMBL" id="DUFW01000002">
    <property type="protein sequence ID" value="HIH21053.1"/>
    <property type="molecule type" value="Genomic_DNA"/>
</dbReference>
<feature type="site" description="Interaction with DNA" evidence="12">
    <location>
        <position position="169"/>
    </location>
</feature>
<dbReference type="SMART" id="SM00437">
    <property type="entry name" value="TOP1Ac"/>
    <property type="match status" value="1"/>
</dbReference>
<dbReference type="Pfam" id="PF01131">
    <property type="entry name" value="Topoisom_bac"/>
    <property type="match status" value="1"/>
</dbReference>
<dbReference type="InterPro" id="IPR028612">
    <property type="entry name" value="Topoisom_1_IA"/>
</dbReference>
<feature type="site" description="Interaction with DNA" evidence="12">
    <location>
        <position position="500"/>
    </location>
</feature>
<keyword evidence="8" id="KW-0460">Magnesium</keyword>
<dbReference type="Gene3D" id="1.10.290.10">
    <property type="entry name" value="Topoisomerase I, domain 4"/>
    <property type="match status" value="1"/>
</dbReference>
<evidence type="ECO:0000256" key="9">
    <source>
        <dbReference type="ARBA" id="ARBA00023029"/>
    </source>
</evidence>
<feature type="domain" description="Topo IA-type catalytic" evidence="15">
    <location>
        <begin position="155"/>
        <end position="567"/>
    </location>
</feature>
<evidence type="ECO:0000256" key="7">
    <source>
        <dbReference type="ARBA" id="ARBA00022833"/>
    </source>
</evidence>
<dbReference type="InterPro" id="IPR003602">
    <property type="entry name" value="Topo_IA_DNA-bd_dom"/>
</dbReference>
<dbReference type="CDD" id="cd03362">
    <property type="entry name" value="TOPRIM_TopoIA_TopoIII"/>
    <property type="match status" value="1"/>
</dbReference>
<evidence type="ECO:0000256" key="5">
    <source>
        <dbReference type="ARBA" id="ARBA00022737"/>
    </source>
</evidence>
<keyword evidence="5" id="KW-0677">Repeat</keyword>
<dbReference type="InterPro" id="IPR006171">
    <property type="entry name" value="TOPRIM_dom"/>
</dbReference>
<dbReference type="AlphaFoldDB" id="A0A7J4JTF0"/>
<comment type="similarity">
    <text evidence="3 12">Belongs to the type IA topoisomerase family.</text>
</comment>
<dbReference type="InterPro" id="IPR013826">
    <property type="entry name" value="Topo_IA_cen_sub3"/>
</dbReference>
<evidence type="ECO:0000256" key="2">
    <source>
        <dbReference type="ARBA" id="ARBA00001946"/>
    </source>
</evidence>
<dbReference type="PRINTS" id="PR00417">
    <property type="entry name" value="PRTPISMRASEI"/>
</dbReference>
<dbReference type="PROSITE" id="PS00396">
    <property type="entry name" value="TOPO_IA_1"/>
    <property type="match status" value="1"/>
</dbReference>
<accession>A0A7J4JTF0</accession>
<evidence type="ECO:0000259" key="14">
    <source>
        <dbReference type="PROSITE" id="PS50880"/>
    </source>
</evidence>
<dbReference type="Gene3D" id="3.40.50.140">
    <property type="match status" value="1"/>
</dbReference>
<evidence type="ECO:0000256" key="8">
    <source>
        <dbReference type="ARBA" id="ARBA00022842"/>
    </source>
</evidence>
<feature type="compositionally biased region" description="Basic residues" evidence="13">
    <location>
        <begin position="700"/>
        <end position="716"/>
    </location>
</feature>
<dbReference type="Pfam" id="PF01751">
    <property type="entry name" value="Toprim"/>
    <property type="match status" value="1"/>
</dbReference>
<dbReference type="InterPro" id="IPR003601">
    <property type="entry name" value="Topo_IA_2"/>
</dbReference>
<comment type="cofactor">
    <cofactor evidence="2">
        <name>Mg(2+)</name>
        <dbReference type="ChEBI" id="CHEBI:18420"/>
    </cofactor>
</comment>
<evidence type="ECO:0000256" key="4">
    <source>
        <dbReference type="ARBA" id="ARBA00022723"/>
    </source>
</evidence>
<proteinExistence type="inferred from homology"/>
<comment type="caution">
    <text evidence="16">The sequence shown here is derived from an EMBL/GenBank/DDBJ whole genome shotgun (WGS) entry which is preliminary data.</text>
</comment>
<dbReference type="SUPFAM" id="SSF56712">
    <property type="entry name" value="Prokaryotic type I DNA topoisomerase"/>
    <property type="match status" value="1"/>
</dbReference>
<dbReference type="SUPFAM" id="SSF57783">
    <property type="entry name" value="Zinc beta-ribbon"/>
    <property type="match status" value="1"/>
</dbReference>
<feature type="site" description="Interaction with DNA" evidence="12">
    <location>
        <position position="165"/>
    </location>
</feature>
<evidence type="ECO:0000313" key="16">
    <source>
        <dbReference type="EMBL" id="HIH21053.1"/>
    </source>
</evidence>
<dbReference type="EC" id="5.6.2.1" evidence="12"/>
<dbReference type="InterPro" id="IPR023405">
    <property type="entry name" value="Topo_IA_core_domain"/>
</dbReference>
<evidence type="ECO:0000256" key="13">
    <source>
        <dbReference type="SAM" id="MobiDB-lite"/>
    </source>
</evidence>
<dbReference type="PANTHER" id="PTHR11390">
    <property type="entry name" value="PROKARYOTIC DNA TOPOISOMERASE"/>
    <property type="match status" value="1"/>
</dbReference>
<dbReference type="GO" id="GO:0006310">
    <property type="term" value="P:DNA recombination"/>
    <property type="evidence" value="ECO:0007669"/>
    <property type="project" value="TreeGrafter"/>
</dbReference>
<dbReference type="FunFam" id="1.10.290.10:FF:000003">
    <property type="entry name" value="DNA topoisomerase"/>
    <property type="match status" value="1"/>
</dbReference>
<evidence type="ECO:0000256" key="10">
    <source>
        <dbReference type="ARBA" id="ARBA00023125"/>
    </source>
</evidence>
<dbReference type="HAMAP" id="MF_00952">
    <property type="entry name" value="Topoisom_1_prok"/>
    <property type="match status" value="1"/>
</dbReference>
<dbReference type="Gene3D" id="3.30.65.10">
    <property type="entry name" value="Bacterial Topoisomerase I, domain 1"/>
    <property type="match status" value="1"/>
</dbReference>
<reference evidence="17" key="1">
    <citation type="journal article" date="2020" name="bioRxiv">
        <title>A rank-normalized archaeal taxonomy based on genome phylogeny resolves widespread incomplete and uneven classifications.</title>
        <authorList>
            <person name="Rinke C."/>
            <person name="Chuvochina M."/>
            <person name="Mussig A.J."/>
            <person name="Chaumeil P.-A."/>
            <person name="Waite D.W."/>
            <person name="Whitman W.B."/>
            <person name="Parks D.H."/>
            <person name="Hugenholtz P."/>
        </authorList>
    </citation>
    <scope>NUCLEOTIDE SEQUENCE [LARGE SCALE GENOMIC DNA]</scope>
</reference>
<dbReference type="Pfam" id="PF01396">
    <property type="entry name" value="Zn_ribbon_Top1"/>
    <property type="match status" value="2"/>
</dbReference>
<dbReference type="GO" id="GO:0006265">
    <property type="term" value="P:DNA topological change"/>
    <property type="evidence" value="ECO:0007669"/>
    <property type="project" value="UniProtKB-UniRule"/>
</dbReference>
<dbReference type="CDD" id="cd00186">
    <property type="entry name" value="TOP1Ac"/>
    <property type="match status" value="1"/>
</dbReference>
<comment type="function">
    <text evidence="12">Releases the supercoiling and torsional tension of DNA, which is introduced during the DNA replication and transcription, by transiently cleaving and rejoining one strand of the DNA duplex. Introduces a single-strand break via transesterification at a target site in duplex DNA. The scissile phosphodiester is attacked by the catalytic tyrosine of the enzyme, resulting in the formation of a DNA-(5'-phosphotyrosyl)-enzyme intermediate and the expulsion of a 3'-OH DNA strand. The free DNA strand then undergoes passage around the unbroken strand, thus removing DNA supercoils. Finally, in the religation step, the DNA 3'-OH attacks the covalent intermediate to expel the active-site tyrosine and restore the DNA phosphodiester backbone.</text>
</comment>
<evidence type="ECO:0000259" key="15">
    <source>
        <dbReference type="PROSITE" id="PS52039"/>
    </source>
</evidence>
<dbReference type="Gene3D" id="2.70.20.10">
    <property type="entry name" value="Topoisomerase I, domain 3"/>
    <property type="match status" value="1"/>
</dbReference>
<comment type="subunit">
    <text evidence="12">Monomer.</text>
</comment>
<keyword evidence="11 12" id="KW-0413">Isomerase</keyword>
<evidence type="ECO:0000256" key="3">
    <source>
        <dbReference type="ARBA" id="ARBA00009446"/>
    </source>
</evidence>
<dbReference type="GO" id="GO:0006281">
    <property type="term" value="P:DNA repair"/>
    <property type="evidence" value="ECO:0007669"/>
    <property type="project" value="TreeGrafter"/>
</dbReference>
<evidence type="ECO:0000256" key="12">
    <source>
        <dbReference type="HAMAP-Rule" id="MF_00952"/>
    </source>
</evidence>
<dbReference type="PROSITE" id="PS52039">
    <property type="entry name" value="TOPO_IA_2"/>
    <property type="match status" value="1"/>
</dbReference>